<dbReference type="EMBL" id="MU155156">
    <property type="protein sequence ID" value="KAF9483190.1"/>
    <property type="molecule type" value="Genomic_DNA"/>
</dbReference>
<gene>
    <name evidence="2" type="ORF">BDN70DRAFT_341046</name>
</gene>
<reference evidence="2" key="1">
    <citation type="submission" date="2020-11" db="EMBL/GenBank/DDBJ databases">
        <authorList>
            <consortium name="DOE Joint Genome Institute"/>
            <person name="Ahrendt S."/>
            <person name="Riley R."/>
            <person name="Andreopoulos W."/>
            <person name="Labutti K."/>
            <person name="Pangilinan J."/>
            <person name="Ruiz-Duenas F.J."/>
            <person name="Barrasa J.M."/>
            <person name="Sanchez-Garcia M."/>
            <person name="Camarero S."/>
            <person name="Miyauchi S."/>
            <person name="Serrano A."/>
            <person name="Linde D."/>
            <person name="Babiker R."/>
            <person name="Drula E."/>
            <person name="Ayuso-Fernandez I."/>
            <person name="Pacheco R."/>
            <person name="Padilla G."/>
            <person name="Ferreira P."/>
            <person name="Barriuso J."/>
            <person name="Kellner H."/>
            <person name="Castanera R."/>
            <person name="Alfaro M."/>
            <person name="Ramirez L."/>
            <person name="Pisabarro A.G."/>
            <person name="Kuo A."/>
            <person name="Tritt A."/>
            <person name="Lipzen A."/>
            <person name="He G."/>
            <person name="Yan M."/>
            <person name="Ng V."/>
            <person name="Cullen D."/>
            <person name="Martin F."/>
            <person name="Rosso M.-N."/>
            <person name="Henrissat B."/>
            <person name="Hibbett D."/>
            <person name="Martinez A.T."/>
            <person name="Grigoriev I.V."/>
        </authorList>
    </citation>
    <scope>NUCLEOTIDE SEQUENCE</scope>
    <source>
        <strain evidence="2">CIRM-BRFM 674</strain>
    </source>
</reference>
<dbReference type="Gene3D" id="3.30.70.3000">
    <property type="match status" value="1"/>
</dbReference>
<proteinExistence type="predicted"/>
<dbReference type="AlphaFoldDB" id="A0A9P6D4K4"/>
<dbReference type="OrthoDB" id="62560at2759"/>
<keyword evidence="3" id="KW-1185">Reference proteome</keyword>
<accession>A0A9P6D4K4</accession>
<feature type="compositionally biased region" description="Low complexity" evidence="1">
    <location>
        <begin position="28"/>
        <end position="82"/>
    </location>
</feature>
<comment type="caution">
    <text evidence="2">The sequence shown here is derived from an EMBL/GenBank/DDBJ whole genome shotgun (WGS) entry which is preliminary data.</text>
</comment>
<evidence type="ECO:0000313" key="3">
    <source>
        <dbReference type="Proteomes" id="UP000807469"/>
    </source>
</evidence>
<organism evidence="2 3">
    <name type="scientific">Pholiota conissans</name>
    <dbReference type="NCBI Taxonomy" id="109636"/>
    <lineage>
        <taxon>Eukaryota</taxon>
        <taxon>Fungi</taxon>
        <taxon>Dikarya</taxon>
        <taxon>Basidiomycota</taxon>
        <taxon>Agaricomycotina</taxon>
        <taxon>Agaricomycetes</taxon>
        <taxon>Agaricomycetidae</taxon>
        <taxon>Agaricales</taxon>
        <taxon>Agaricineae</taxon>
        <taxon>Strophariaceae</taxon>
        <taxon>Pholiota</taxon>
    </lineage>
</organism>
<dbReference type="InterPro" id="IPR038469">
    <property type="entry name" value="tRNAHis_GuaTrfase_Thg1_sf"/>
</dbReference>
<evidence type="ECO:0000313" key="2">
    <source>
        <dbReference type="EMBL" id="KAF9483190.1"/>
    </source>
</evidence>
<protein>
    <submittedName>
        <fullName evidence="2">Uncharacterized protein</fullName>
    </submittedName>
</protein>
<dbReference type="Proteomes" id="UP000807469">
    <property type="component" value="Unassembled WGS sequence"/>
</dbReference>
<sequence length="126" mass="13491">MNYNQLNPRFRKGSVLFRKEIIADEAMIPSSSIANPAAAAPPEEAGEGNSSEEVAATPAAPATQAIVTEEASSEASPAPASEQTLPNKPKAKKKGRQQQPLTRIEIAHCDIIKDEFWDAHAGILEE</sequence>
<feature type="region of interest" description="Disordered" evidence="1">
    <location>
        <begin position="28"/>
        <end position="103"/>
    </location>
</feature>
<evidence type="ECO:0000256" key="1">
    <source>
        <dbReference type="SAM" id="MobiDB-lite"/>
    </source>
</evidence>
<name>A0A9P6D4K4_9AGAR</name>